<dbReference type="PANTHER" id="PTHR23222:SF0">
    <property type="entry name" value="PROHIBITIN 1"/>
    <property type="match status" value="1"/>
</dbReference>
<gene>
    <name evidence="2" type="ORF">A2257_04015</name>
</gene>
<name>A0A1F5S1C7_9BACT</name>
<dbReference type="SUPFAM" id="SSF117892">
    <property type="entry name" value="Band 7/SPFH domain"/>
    <property type="match status" value="1"/>
</dbReference>
<organism evidence="2 3">
    <name type="scientific">Candidatus Falkowbacteria bacterium RIFOXYA2_FULL_38_12</name>
    <dbReference type="NCBI Taxonomy" id="1797993"/>
    <lineage>
        <taxon>Bacteria</taxon>
        <taxon>Candidatus Falkowiibacteriota</taxon>
    </lineage>
</organism>
<evidence type="ECO:0000313" key="2">
    <source>
        <dbReference type="EMBL" id="OGF20500.1"/>
    </source>
</evidence>
<comment type="caution">
    <text evidence="2">The sequence shown here is derived from an EMBL/GenBank/DDBJ whole genome shotgun (WGS) entry which is preliminary data.</text>
</comment>
<evidence type="ECO:0000313" key="3">
    <source>
        <dbReference type="Proteomes" id="UP000177407"/>
    </source>
</evidence>
<protein>
    <recommendedName>
        <fullName evidence="1">Band 7 domain-containing protein</fullName>
    </recommendedName>
</protein>
<evidence type="ECO:0000259" key="1">
    <source>
        <dbReference type="SMART" id="SM00244"/>
    </source>
</evidence>
<dbReference type="InterPro" id="IPR036013">
    <property type="entry name" value="Band_7/SPFH_dom_sf"/>
</dbReference>
<proteinExistence type="predicted"/>
<dbReference type="EMBL" id="MFGA01000023">
    <property type="protein sequence ID" value="OGF20500.1"/>
    <property type="molecule type" value="Genomic_DNA"/>
</dbReference>
<dbReference type="CDD" id="cd03401">
    <property type="entry name" value="SPFH_prohibitin"/>
    <property type="match status" value="1"/>
</dbReference>
<dbReference type="Pfam" id="PF01145">
    <property type="entry name" value="Band_7"/>
    <property type="match status" value="1"/>
</dbReference>
<sequence>MAEKNKLEEDNLSRIKENMADSLDKIMYSFVVEDVLKGFFITVPPGYVACVYDLGRGVLKKVLHPGLHLKIPFWQRAKLFNTQTLEYNISKDFNAENVRALGDTPIGAVSLDNRNIQIEGTMLLRLDVDQIPYIWQNIGEDFVEKIIRPTIRSRLRMIASLYSTQDIISLQRNQIEVAIKNELDRIFHPRGIHVENVLLCEITSQFKKNE</sequence>
<dbReference type="PANTHER" id="PTHR23222">
    <property type="entry name" value="PROHIBITIN"/>
    <property type="match status" value="1"/>
</dbReference>
<dbReference type="Gene3D" id="3.30.479.30">
    <property type="entry name" value="Band 7 domain"/>
    <property type="match status" value="1"/>
</dbReference>
<dbReference type="InterPro" id="IPR001107">
    <property type="entry name" value="Band_7"/>
</dbReference>
<dbReference type="AlphaFoldDB" id="A0A1F5S1C7"/>
<reference evidence="2 3" key="1">
    <citation type="journal article" date="2016" name="Nat. Commun.">
        <title>Thousands of microbial genomes shed light on interconnected biogeochemical processes in an aquifer system.</title>
        <authorList>
            <person name="Anantharaman K."/>
            <person name="Brown C.T."/>
            <person name="Hug L.A."/>
            <person name="Sharon I."/>
            <person name="Castelle C.J."/>
            <person name="Probst A.J."/>
            <person name="Thomas B.C."/>
            <person name="Singh A."/>
            <person name="Wilkins M.J."/>
            <person name="Karaoz U."/>
            <person name="Brodie E.L."/>
            <person name="Williams K.H."/>
            <person name="Hubbard S.S."/>
            <person name="Banfield J.F."/>
        </authorList>
    </citation>
    <scope>NUCLEOTIDE SEQUENCE [LARGE SCALE GENOMIC DNA]</scope>
</reference>
<dbReference type="GO" id="GO:0016020">
    <property type="term" value="C:membrane"/>
    <property type="evidence" value="ECO:0007669"/>
    <property type="project" value="InterPro"/>
</dbReference>
<dbReference type="InterPro" id="IPR000163">
    <property type="entry name" value="Prohibitin"/>
</dbReference>
<dbReference type="SMART" id="SM00244">
    <property type="entry name" value="PHB"/>
    <property type="match status" value="1"/>
</dbReference>
<accession>A0A1F5S1C7</accession>
<feature type="domain" description="Band 7" evidence="1">
    <location>
        <begin position="37"/>
        <end position="210"/>
    </location>
</feature>
<dbReference type="Proteomes" id="UP000177407">
    <property type="component" value="Unassembled WGS sequence"/>
</dbReference>